<dbReference type="PANTHER" id="PTHR31970">
    <property type="match status" value="1"/>
</dbReference>
<dbReference type="EMBL" id="JBEHHI010000001">
    <property type="protein sequence ID" value="MEX5727197.1"/>
    <property type="molecule type" value="Genomic_DNA"/>
</dbReference>
<feature type="transmembrane region" description="Helical" evidence="1">
    <location>
        <begin position="159"/>
        <end position="177"/>
    </location>
</feature>
<feature type="transmembrane region" description="Helical" evidence="1">
    <location>
        <begin position="107"/>
        <end position="129"/>
    </location>
</feature>
<name>A0ABV3XRX6_9RHOB</name>
<accession>A0ABV3XRX6</accession>
<dbReference type="InterPro" id="IPR031563">
    <property type="entry name" value="MOT1/MOT2"/>
</dbReference>
<keyword evidence="1" id="KW-0812">Transmembrane</keyword>
<dbReference type="RefSeq" id="WP_245972385.1">
    <property type="nucleotide sequence ID" value="NZ_JBEHHI010000001.1"/>
</dbReference>
<feature type="transmembrane region" description="Helical" evidence="1">
    <location>
        <begin position="21"/>
        <end position="54"/>
    </location>
</feature>
<feature type="transmembrane region" description="Helical" evidence="1">
    <location>
        <begin position="301"/>
        <end position="324"/>
    </location>
</feature>
<evidence type="ECO:0000313" key="3">
    <source>
        <dbReference type="Proteomes" id="UP001560019"/>
    </source>
</evidence>
<feature type="transmembrane region" description="Helical" evidence="1">
    <location>
        <begin position="135"/>
        <end position="152"/>
    </location>
</feature>
<comment type="caution">
    <text evidence="2">The sequence shown here is derived from an EMBL/GenBank/DDBJ whole genome shotgun (WGS) entry which is preliminary data.</text>
</comment>
<keyword evidence="1" id="KW-0472">Membrane</keyword>
<dbReference type="Proteomes" id="UP001560019">
    <property type="component" value="Unassembled WGS sequence"/>
</dbReference>
<reference evidence="2 3" key="1">
    <citation type="submission" date="2024-06" db="EMBL/GenBank/DDBJ databases">
        <title>Genome of Rhodovulum iodosum, a marine photoferrotroph.</title>
        <authorList>
            <person name="Bianchini G."/>
            <person name="Nikeleit V."/>
            <person name="Kappler A."/>
            <person name="Bryce C."/>
            <person name="Sanchez-Baracaldo P."/>
        </authorList>
    </citation>
    <scope>NUCLEOTIDE SEQUENCE [LARGE SCALE GENOMIC DNA]</scope>
    <source>
        <strain evidence="2 3">UT/N1</strain>
    </source>
</reference>
<proteinExistence type="predicted"/>
<evidence type="ECO:0000313" key="2">
    <source>
        <dbReference type="EMBL" id="MEX5727197.1"/>
    </source>
</evidence>
<dbReference type="PANTHER" id="PTHR31970:SF9">
    <property type="entry name" value="MOLYBDATE TRANSPORTER 2"/>
    <property type="match status" value="1"/>
</dbReference>
<feature type="transmembrane region" description="Helical" evidence="1">
    <location>
        <begin position="246"/>
        <end position="267"/>
    </location>
</feature>
<feature type="transmembrane region" description="Helical" evidence="1">
    <location>
        <begin position="273"/>
        <end position="294"/>
    </location>
</feature>
<keyword evidence="3" id="KW-1185">Reference proteome</keyword>
<protein>
    <submittedName>
        <fullName evidence="2">Benzoate:H+ symporter BenE</fullName>
    </submittedName>
</protein>
<organism evidence="2 3">
    <name type="scientific">Rhodovulum iodosum</name>
    <dbReference type="NCBI Taxonomy" id="68291"/>
    <lineage>
        <taxon>Bacteria</taxon>
        <taxon>Pseudomonadati</taxon>
        <taxon>Pseudomonadota</taxon>
        <taxon>Alphaproteobacteria</taxon>
        <taxon>Rhodobacterales</taxon>
        <taxon>Paracoccaceae</taxon>
        <taxon>Rhodovulum</taxon>
    </lineage>
</organism>
<feature type="transmembrane region" description="Helical" evidence="1">
    <location>
        <begin position="344"/>
        <end position="368"/>
    </location>
</feature>
<feature type="transmembrane region" description="Helical" evidence="1">
    <location>
        <begin position="197"/>
        <end position="225"/>
    </location>
</feature>
<sequence length="379" mass="37980">MDRSFAFDLHETSGAFGDLGTLLPLVIGAVAVGGLAATPVLLGFGVFYIATALVYRVPVPVQPMKAVAAVLLAHEVSAGSVAVAGVAVGAVLLVLGATGWIDRLGRLVPHSVLAGLQLGLGIALALVALRLMGDTPLVSVLALSLLALLIAARRLPATLVFLGLAVAVGWAAGLPGVDMPEGTGAPWTAPSWPGLDAVRLGVGALALPQLSLTLTNAILLTALVAQDLHGERAARVTPRRLCLTSGLANLALAPLGALPMCHGAGGVAAHYRFGARTGGAPLLLGATLLGLALLPGGWGMALIASVPAAALGALLMVTAVQLAASRRLIDCRPSCRPVIAATAAATVLLNPFAGLVVGAVAEAARAALVGRRRPRDRAL</sequence>
<feature type="transmembrane region" description="Helical" evidence="1">
    <location>
        <begin position="66"/>
        <end position="95"/>
    </location>
</feature>
<gene>
    <name evidence="2" type="ORF">Ga0609869_000550</name>
</gene>
<evidence type="ECO:0000256" key="1">
    <source>
        <dbReference type="SAM" id="Phobius"/>
    </source>
</evidence>
<dbReference type="Pfam" id="PF16983">
    <property type="entry name" value="MFS_MOT1"/>
    <property type="match status" value="2"/>
</dbReference>
<keyword evidence="1" id="KW-1133">Transmembrane helix</keyword>